<dbReference type="PANTHER" id="PTHR45632">
    <property type="entry name" value="LD33804P"/>
    <property type="match status" value="1"/>
</dbReference>
<dbReference type="Pfam" id="PF01344">
    <property type="entry name" value="Kelch_1"/>
    <property type="match status" value="3"/>
</dbReference>
<proteinExistence type="predicted"/>
<evidence type="ECO:0000256" key="4">
    <source>
        <dbReference type="SAM" id="MobiDB-lite"/>
    </source>
</evidence>
<sequence length="1408" mass="144371">MKRELWLKRLLSAPAVALMVAGLISVTPAAPATAAPAAEFVPAGCNKPQPFAGPDEVPTAQCFAVALATSAGKLSKRTAAAGPLPTALGPAEIQQAYALPADAGAGLTVAIVDAYGYDNAEADLAVWRDHYGLTPCTTDNGCFRKIDQRGGTDYPVQDSGWAMETALDLDAVSASCPKCNILLVQGDSANMADLGEAVNTAAALGVTAISNSYGMNYETPYAQEFDQYYDHPGVAITVSSGDDGNVQSYPATSPLVTGIGGTYLARDDSARGWAETAWDEAGSGCSDYEPKPDFQTGIATNCASRASADISAVADPASGLSVYGTFGLDGWSQIGGTSLSAPLVAGMYALAGKPTPGTYPVTYPYAGGRGLFDVTEGINGSCGNVLCQAGPGWDGPTGLGSPQGVTALTLGDIGQVTGTVTAAGQPLAGATITATGAEGAHFTATTDADGTYDLFATAGTYTLTTTKFGYATGTAAGVVITTGEQVTTNFTLTTLASKVVSGKVTDGSGHGWPMRAKLTIDGYPDGAFYSDAFSGEYSVNLPVGTDYTVHAEAADLTGYQAQTFTVAVKNANVKKNIALPVDAESCAAPGYAITHTGLFEDFTGWTGTDVKDGWTVTDAAGTGQTWNFDNARYNTPPGSDGDIALIDSDVWGETGKQDSTLVSPVVDLSGHANPVIGFDTTYIGFPDQTGSVDLSLDGGTTWTTVFDMWTWIDHFELAVPQAAGHSDVRLRFHYTGSWSRSWQVDNVLIGTNVCAPVAGGLVAGFVSDANTGKPLTGAVVTSDPHPTEFAVTTATPEDPALADGYYWLFSSQTGSVPLSVTDGFYTAAKTKVSVKANALKQVNVKLTAGLLTVNRGDLAYEETLGDKSSQTLTFGNDGAVAVKVHLGEDPGGFTPLAGTATGTGAPDLRVPTELSTGDVAGTSTAQDTATPRQANPAALPWSDLTDYPVPVMDNVAAAHDGKVYSVGGTSGYTRYSSAYVLDPETQQWSAIAELPKPIAGLTGGFIGDKLYVTGGWDGSTGLNRATYAYDPATNAWTQVADLPGPASVSGTAVVAGKLYVVGGCSTGGSACTQSDKVYRYDPATDVWSTAPAYPSVVAYLACGGLQDELVCAGGTAGGGRTLSDTYTLKPGATAWVTKAAMPGDVWGGAATAANGKLQIIGGAVAGGTALSNQAVEYDPAADAWTRLPNANNATYRGAAACGLYTVGGAIGSSFSTWWVQNLAGYGDCGQDVSWLSANKTDFTVQPGRTVTVKVTADSSKLSQLGTYQAKLNVTTNTPYRDVPPVTVSLTTTPPASWGQLTGTVKDKAGKVIGGATVALCPAYDLATGECGPTTYTLKTDAAGAWHLWLDSAGNPVQIIAAKDGYTPAMKIATIKKGETVTADFALAANAAMSAAKVGAYLTETMQSK</sequence>
<keyword evidence="8" id="KW-1185">Reference proteome</keyword>
<keyword evidence="2" id="KW-0378">Hydrolase</keyword>
<name>A0ABQ4A5S4_9ACTN</name>
<organism evidence="7 8">
    <name type="scientific">Winogradskya humida</name>
    <dbReference type="NCBI Taxonomy" id="113566"/>
    <lineage>
        <taxon>Bacteria</taxon>
        <taxon>Bacillati</taxon>
        <taxon>Actinomycetota</taxon>
        <taxon>Actinomycetes</taxon>
        <taxon>Micromonosporales</taxon>
        <taxon>Micromonosporaceae</taxon>
        <taxon>Winogradskya</taxon>
    </lineage>
</organism>
<dbReference type="Pfam" id="PF13620">
    <property type="entry name" value="CarboxypepD_reg"/>
    <property type="match status" value="2"/>
</dbReference>
<gene>
    <name evidence="7" type="ORF">Ahu01nite_092910</name>
</gene>
<dbReference type="InterPro" id="IPR008969">
    <property type="entry name" value="CarboxyPept-like_regulatory"/>
</dbReference>
<feature type="region of interest" description="Disordered" evidence="4">
    <location>
        <begin position="914"/>
        <end position="941"/>
    </location>
</feature>
<keyword evidence="5" id="KW-0732">Signal</keyword>
<dbReference type="SUPFAM" id="SSF49452">
    <property type="entry name" value="Starch-binding domain-like"/>
    <property type="match status" value="1"/>
</dbReference>
<dbReference type="PROSITE" id="PS00138">
    <property type="entry name" value="SUBTILASE_SER"/>
    <property type="match status" value="1"/>
</dbReference>
<dbReference type="InterPro" id="IPR013784">
    <property type="entry name" value="Carb-bd-like_fold"/>
</dbReference>
<dbReference type="CDD" id="cd04056">
    <property type="entry name" value="Peptidases_S53"/>
    <property type="match status" value="1"/>
</dbReference>
<feature type="chain" id="PRO_5046024039" description="Peptidase S53 domain-containing protein" evidence="5">
    <location>
        <begin position="30"/>
        <end position="1408"/>
    </location>
</feature>
<evidence type="ECO:0000256" key="5">
    <source>
        <dbReference type="SAM" id="SignalP"/>
    </source>
</evidence>
<dbReference type="Gene3D" id="2.60.40.1120">
    <property type="entry name" value="Carboxypeptidase-like, regulatory domain"/>
    <property type="match status" value="4"/>
</dbReference>
<comment type="caution">
    <text evidence="7">The sequence shown here is derived from an EMBL/GenBank/DDBJ whole genome shotgun (WGS) entry which is preliminary data.</text>
</comment>
<dbReference type="InterPro" id="IPR030400">
    <property type="entry name" value="Sedolisin_dom"/>
</dbReference>
<evidence type="ECO:0000313" key="8">
    <source>
        <dbReference type="Proteomes" id="UP000603200"/>
    </source>
</evidence>
<dbReference type="SMART" id="SM00612">
    <property type="entry name" value="Kelch"/>
    <property type="match status" value="5"/>
</dbReference>
<evidence type="ECO:0000259" key="6">
    <source>
        <dbReference type="PROSITE" id="PS51695"/>
    </source>
</evidence>
<dbReference type="SUPFAM" id="SSF49464">
    <property type="entry name" value="Carboxypeptidase regulatory domain-like"/>
    <property type="match status" value="2"/>
</dbReference>
<dbReference type="InterPro" id="IPR036852">
    <property type="entry name" value="Peptidase_S8/S53_dom_sf"/>
</dbReference>
<dbReference type="RefSeq" id="WP_203843101.1">
    <property type="nucleotide sequence ID" value="NZ_BAAATV010000018.1"/>
</dbReference>
<dbReference type="Proteomes" id="UP000603200">
    <property type="component" value="Unassembled WGS sequence"/>
</dbReference>
<dbReference type="InterPro" id="IPR015915">
    <property type="entry name" value="Kelch-typ_b-propeller"/>
</dbReference>
<feature type="compositionally biased region" description="Polar residues" evidence="4">
    <location>
        <begin position="921"/>
        <end position="933"/>
    </location>
</feature>
<feature type="signal peptide" evidence="5">
    <location>
        <begin position="1"/>
        <end position="29"/>
    </location>
</feature>
<evidence type="ECO:0000256" key="2">
    <source>
        <dbReference type="ARBA" id="ARBA00022801"/>
    </source>
</evidence>
<dbReference type="Gene3D" id="2.120.10.80">
    <property type="entry name" value="Kelch-type beta propeller"/>
    <property type="match status" value="2"/>
</dbReference>
<reference evidence="7 8" key="1">
    <citation type="submission" date="2021-01" db="EMBL/GenBank/DDBJ databases">
        <title>Whole genome shotgun sequence of Actinoplanes humidus NBRC 14915.</title>
        <authorList>
            <person name="Komaki H."/>
            <person name="Tamura T."/>
        </authorList>
    </citation>
    <scope>NUCLEOTIDE SEQUENCE [LARGE SCALE GENOMIC DNA]</scope>
    <source>
        <strain evidence="7 8">NBRC 14915</strain>
    </source>
</reference>
<keyword evidence="3" id="KW-0720">Serine protease</keyword>
<keyword evidence="1" id="KW-0645">Protease</keyword>
<evidence type="ECO:0000256" key="1">
    <source>
        <dbReference type="ARBA" id="ARBA00022670"/>
    </source>
</evidence>
<dbReference type="PROSITE" id="PS51695">
    <property type="entry name" value="SEDOLISIN"/>
    <property type="match status" value="1"/>
</dbReference>
<feature type="domain" description="Peptidase S53" evidence="6">
    <location>
        <begin position="87"/>
        <end position="414"/>
    </location>
</feature>
<accession>A0ABQ4A5S4</accession>
<dbReference type="Gene3D" id="3.40.50.200">
    <property type="entry name" value="Peptidase S8/S53 domain"/>
    <property type="match status" value="1"/>
</dbReference>
<evidence type="ECO:0000256" key="3">
    <source>
        <dbReference type="ARBA" id="ARBA00022825"/>
    </source>
</evidence>
<dbReference type="InterPro" id="IPR023828">
    <property type="entry name" value="Peptidase_S8_Ser-AS"/>
</dbReference>
<dbReference type="SUPFAM" id="SSF52743">
    <property type="entry name" value="Subtilisin-like"/>
    <property type="match status" value="1"/>
</dbReference>
<dbReference type="Gene3D" id="2.60.120.260">
    <property type="entry name" value="Galactose-binding domain-like"/>
    <property type="match status" value="1"/>
</dbReference>
<dbReference type="InterPro" id="IPR006652">
    <property type="entry name" value="Kelch_1"/>
</dbReference>
<protein>
    <recommendedName>
        <fullName evidence="6">Peptidase S53 domain-containing protein</fullName>
    </recommendedName>
</protein>
<dbReference type="SUPFAM" id="SSF117281">
    <property type="entry name" value="Kelch motif"/>
    <property type="match status" value="1"/>
</dbReference>
<dbReference type="EMBL" id="BOMN01000139">
    <property type="protein sequence ID" value="GIE26189.1"/>
    <property type="molecule type" value="Genomic_DNA"/>
</dbReference>
<evidence type="ECO:0000313" key="7">
    <source>
        <dbReference type="EMBL" id="GIE26189.1"/>
    </source>
</evidence>